<accession>A0A1R0XSR0</accession>
<comment type="caution">
    <text evidence="1">The sequence shown here is derived from an EMBL/GenBank/DDBJ whole genome shotgun (WGS) entry which is preliminary data.</text>
</comment>
<evidence type="ECO:0008006" key="3">
    <source>
        <dbReference type="Google" id="ProtNLM"/>
    </source>
</evidence>
<sequence length="80" mass="9112">MFAKLKKESPNFILTPWLKGPWPSSASKKQMRECGILLAKFHQNGAQISIPALGKQNMLGSWPRLLRVDQRKLLANIRRA</sequence>
<organism evidence="1 2">
    <name type="scientific">Paenibacillus odorifer</name>
    <dbReference type="NCBI Taxonomy" id="189426"/>
    <lineage>
        <taxon>Bacteria</taxon>
        <taxon>Bacillati</taxon>
        <taxon>Bacillota</taxon>
        <taxon>Bacilli</taxon>
        <taxon>Bacillales</taxon>
        <taxon>Paenibacillaceae</taxon>
        <taxon>Paenibacillus</taxon>
    </lineage>
</organism>
<name>A0A1R0XSR0_9BACL</name>
<gene>
    <name evidence="1" type="ORF">BSK52_20090</name>
</gene>
<dbReference type="EMBL" id="MPTC01000019">
    <property type="protein sequence ID" value="OMD38181.1"/>
    <property type="molecule type" value="Genomic_DNA"/>
</dbReference>
<dbReference type="Proteomes" id="UP000187439">
    <property type="component" value="Unassembled WGS sequence"/>
</dbReference>
<evidence type="ECO:0000313" key="1">
    <source>
        <dbReference type="EMBL" id="OMD38181.1"/>
    </source>
</evidence>
<reference evidence="1 2" key="1">
    <citation type="submission" date="2016-10" db="EMBL/GenBank/DDBJ databases">
        <title>Paenibacillus species isolates.</title>
        <authorList>
            <person name="Beno S.M."/>
        </authorList>
    </citation>
    <scope>NUCLEOTIDE SEQUENCE [LARGE SCALE GENOMIC DNA]</scope>
    <source>
        <strain evidence="1 2">FSL H7-0710</strain>
    </source>
</reference>
<protein>
    <recommendedName>
        <fullName evidence="3">Aminoglycoside phosphotransferase domain-containing protein</fullName>
    </recommendedName>
</protein>
<dbReference type="AlphaFoldDB" id="A0A1R0XSR0"/>
<proteinExistence type="predicted"/>
<evidence type="ECO:0000313" key="2">
    <source>
        <dbReference type="Proteomes" id="UP000187439"/>
    </source>
</evidence>